<comment type="similarity">
    <text evidence="1">Belongs to the class-II pyridine nucleotide-disulfide oxidoreductase family.</text>
</comment>
<feature type="domain" description="FAD/NAD(P)-binding" evidence="5">
    <location>
        <begin position="33"/>
        <end position="180"/>
    </location>
</feature>
<evidence type="ECO:0000313" key="6">
    <source>
        <dbReference type="EMBL" id="KAK3349751.1"/>
    </source>
</evidence>
<dbReference type="InterPro" id="IPR050097">
    <property type="entry name" value="Ferredoxin-NADP_redctase_2"/>
</dbReference>
<dbReference type="PANTHER" id="PTHR48105">
    <property type="entry name" value="THIOREDOXIN REDUCTASE 1-RELATED-RELATED"/>
    <property type="match status" value="1"/>
</dbReference>
<dbReference type="GO" id="GO:0016491">
    <property type="term" value="F:oxidoreductase activity"/>
    <property type="evidence" value="ECO:0007669"/>
    <property type="project" value="UniProtKB-KW"/>
</dbReference>
<dbReference type="GO" id="GO:0097237">
    <property type="term" value="P:cellular response to toxic substance"/>
    <property type="evidence" value="ECO:0007669"/>
    <property type="project" value="UniProtKB-ARBA"/>
</dbReference>
<comment type="caution">
    <text evidence="6">The sequence shown here is derived from an EMBL/GenBank/DDBJ whole genome shotgun (WGS) entry which is preliminary data.</text>
</comment>
<protein>
    <submittedName>
        <fullName evidence="6">Sulphydryl oxidase</fullName>
    </submittedName>
</protein>
<dbReference type="SUPFAM" id="SSF51905">
    <property type="entry name" value="FAD/NAD(P)-binding domain"/>
    <property type="match status" value="1"/>
</dbReference>
<keyword evidence="4" id="KW-0732">Signal</keyword>
<evidence type="ECO:0000313" key="7">
    <source>
        <dbReference type="Proteomes" id="UP001275084"/>
    </source>
</evidence>
<keyword evidence="2" id="KW-0285">Flavoprotein</keyword>
<reference evidence="6" key="1">
    <citation type="journal article" date="2023" name="Mol. Phylogenet. Evol.">
        <title>Genome-scale phylogeny and comparative genomics of the fungal order Sordariales.</title>
        <authorList>
            <person name="Hensen N."/>
            <person name="Bonometti L."/>
            <person name="Westerberg I."/>
            <person name="Brannstrom I.O."/>
            <person name="Guillou S."/>
            <person name="Cros-Aarteil S."/>
            <person name="Calhoun S."/>
            <person name="Haridas S."/>
            <person name="Kuo A."/>
            <person name="Mondo S."/>
            <person name="Pangilinan J."/>
            <person name="Riley R."/>
            <person name="LaButti K."/>
            <person name="Andreopoulos B."/>
            <person name="Lipzen A."/>
            <person name="Chen C."/>
            <person name="Yan M."/>
            <person name="Daum C."/>
            <person name="Ng V."/>
            <person name="Clum A."/>
            <person name="Steindorff A."/>
            <person name="Ohm R.A."/>
            <person name="Martin F."/>
            <person name="Silar P."/>
            <person name="Natvig D.O."/>
            <person name="Lalanne C."/>
            <person name="Gautier V."/>
            <person name="Ament-Velasquez S.L."/>
            <person name="Kruys A."/>
            <person name="Hutchinson M.I."/>
            <person name="Powell A.J."/>
            <person name="Barry K."/>
            <person name="Miller A.N."/>
            <person name="Grigoriev I.V."/>
            <person name="Debuchy R."/>
            <person name="Gladieux P."/>
            <person name="Hiltunen Thoren M."/>
            <person name="Johannesson H."/>
        </authorList>
    </citation>
    <scope>NUCLEOTIDE SEQUENCE</scope>
    <source>
        <strain evidence="6">CBS 955.72</strain>
    </source>
</reference>
<dbReference type="AlphaFoldDB" id="A0AAJ0MCM8"/>
<feature type="chain" id="PRO_5042530889" evidence="4">
    <location>
        <begin position="20"/>
        <end position="403"/>
    </location>
</feature>
<evidence type="ECO:0000256" key="1">
    <source>
        <dbReference type="ARBA" id="ARBA00009333"/>
    </source>
</evidence>
<evidence type="ECO:0000256" key="2">
    <source>
        <dbReference type="ARBA" id="ARBA00022630"/>
    </source>
</evidence>
<feature type="signal peptide" evidence="4">
    <location>
        <begin position="1"/>
        <end position="19"/>
    </location>
</feature>
<proteinExistence type="inferred from homology"/>
<dbReference type="InterPro" id="IPR036188">
    <property type="entry name" value="FAD/NAD-bd_sf"/>
</dbReference>
<name>A0AAJ0MCM8_9PEZI</name>
<reference evidence="6" key="2">
    <citation type="submission" date="2023-06" db="EMBL/GenBank/DDBJ databases">
        <authorList>
            <consortium name="Lawrence Berkeley National Laboratory"/>
            <person name="Haridas S."/>
            <person name="Hensen N."/>
            <person name="Bonometti L."/>
            <person name="Westerberg I."/>
            <person name="Brannstrom I.O."/>
            <person name="Guillou S."/>
            <person name="Cros-Aarteil S."/>
            <person name="Calhoun S."/>
            <person name="Kuo A."/>
            <person name="Mondo S."/>
            <person name="Pangilinan J."/>
            <person name="Riley R."/>
            <person name="Labutti K."/>
            <person name="Andreopoulos B."/>
            <person name="Lipzen A."/>
            <person name="Chen C."/>
            <person name="Yanf M."/>
            <person name="Daum C."/>
            <person name="Ng V."/>
            <person name="Clum A."/>
            <person name="Steindorff A."/>
            <person name="Ohm R."/>
            <person name="Martin F."/>
            <person name="Silar P."/>
            <person name="Natvig D."/>
            <person name="Lalanne C."/>
            <person name="Gautier V."/>
            <person name="Ament-Velasquez S.L."/>
            <person name="Kruys A."/>
            <person name="Hutchinson M.I."/>
            <person name="Powell A.J."/>
            <person name="Barry K."/>
            <person name="Miller A.N."/>
            <person name="Grigoriev I.V."/>
            <person name="Debuchy R."/>
            <person name="Gladieux P."/>
            <person name="Thoren M.H."/>
            <person name="Johannesson H."/>
        </authorList>
    </citation>
    <scope>NUCLEOTIDE SEQUENCE</scope>
    <source>
        <strain evidence="6">CBS 955.72</strain>
    </source>
</reference>
<dbReference type="PRINTS" id="PR00368">
    <property type="entry name" value="FADPNR"/>
</dbReference>
<dbReference type="Pfam" id="PF07992">
    <property type="entry name" value="Pyr_redox_2"/>
    <property type="match status" value="1"/>
</dbReference>
<dbReference type="Proteomes" id="UP001275084">
    <property type="component" value="Unassembled WGS sequence"/>
</dbReference>
<organism evidence="6 7">
    <name type="scientific">Lasiosphaeria hispida</name>
    <dbReference type="NCBI Taxonomy" id="260671"/>
    <lineage>
        <taxon>Eukaryota</taxon>
        <taxon>Fungi</taxon>
        <taxon>Dikarya</taxon>
        <taxon>Ascomycota</taxon>
        <taxon>Pezizomycotina</taxon>
        <taxon>Sordariomycetes</taxon>
        <taxon>Sordariomycetidae</taxon>
        <taxon>Sordariales</taxon>
        <taxon>Lasiosphaeriaceae</taxon>
        <taxon>Lasiosphaeria</taxon>
    </lineage>
</organism>
<dbReference type="InterPro" id="IPR023753">
    <property type="entry name" value="FAD/NAD-binding_dom"/>
</dbReference>
<dbReference type="PRINTS" id="PR00469">
    <property type="entry name" value="PNDRDTASEII"/>
</dbReference>
<sequence length="403" mass="43117">MMRSFCVTVLAALALAANGAVVPRQAPVTPDFDAIIVGGGPAGLSALSGLARVRRKVLLIDSGEYRNGPTRHMHDVVGFDGVTPAYFRWAARKQISSYGTVAMTNGTVTNIVPADKQNSYFTVSAADPETGVVANVTARKVILATGLRDILPSTPGIQESWGEGIFWCPWCDGHEHADQPLGLLGPLTDAPGAVREMVTLNSNVIAFVNGTDTPEARATTEKKSPGWETYMRIHKVAIDNRTITAITRLKEGTDGTEDPSLPTVAEHDWFRVEFAEGDPVERAAFLASFPSEQASSVGPNLGVQLYGGRLQADPAAGLVTNVPGVYAIGDANSDNVTNVPHALFSGKRTAVYLHVKLAREDGDKELKETAVTRRDMELEARSLWATVNGKPGDILYAGKFDGY</sequence>
<gene>
    <name evidence="6" type="ORF">B0T25DRAFT_482490</name>
</gene>
<evidence type="ECO:0000256" key="4">
    <source>
        <dbReference type="SAM" id="SignalP"/>
    </source>
</evidence>
<dbReference type="Gene3D" id="3.50.50.60">
    <property type="entry name" value="FAD/NAD(P)-binding domain"/>
    <property type="match status" value="2"/>
</dbReference>
<keyword evidence="3" id="KW-0560">Oxidoreductase</keyword>
<accession>A0AAJ0MCM8</accession>
<evidence type="ECO:0000256" key="3">
    <source>
        <dbReference type="ARBA" id="ARBA00023002"/>
    </source>
</evidence>
<dbReference type="EMBL" id="JAUIQD010000005">
    <property type="protein sequence ID" value="KAK3349751.1"/>
    <property type="molecule type" value="Genomic_DNA"/>
</dbReference>
<keyword evidence="7" id="KW-1185">Reference proteome</keyword>
<evidence type="ECO:0000259" key="5">
    <source>
        <dbReference type="Pfam" id="PF07992"/>
    </source>
</evidence>